<dbReference type="Gene3D" id="1.10.1660.10">
    <property type="match status" value="1"/>
</dbReference>
<reference evidence="6 7" key="1">
    <citation type="submission" date="2018-08" db="EMBL/GenBank/DDBJ databases">
        <title>Chitinophaga sp. K20C18050901, a novel bacterium isolated from forest soil.</title>
        <authorList>
            <person name="Wang C."/>
        </authorList>
    </citation>
    <scope>NUCLEOTIDE SEQUENCE [LARGE SCALE GENOMIC DNA]</scope>
    <source>
        <strain evidence="6 7">K20C18050901</strain>
    </source>
</reference>
<dbReference type="SMART" id="SM00422">
    <property type="entry name" value="HTH_MERR"/>
    <property type="match status" value="1"/>
</dbReference>
<dbReference type="PANTHER" id="PTHR30204">
    <property type="entry name" value="REDOX-CYCLING DRUG-SENSING TRANSCRIPTIONAL ACTIVATOR SOXR"/>
    <property type="match status" value="1"/>
</dbReference>
<dbReference type="PANTHER" id="PTHR30204:SF69">
    <property type="entry name" value="MERR-FAMILY TRANSCRIPTIONAL REGULATOR"/>
    <property type="match status" value="1"/>
</dbReference>
<dbReference type="SUPFAM" id="SSF52242">
    <property type="entry name" value="Cobalamin (vitamin B12)-binding domain"/>
    <property type="match status" value="1"/>
</dbReference>
<evidence type="ECO:0000256" key="2">
    <source>
        <dbReference type="ARBA" id="ARBA00023015"/>
    </source>
</evidence>
<sequence>MAAEMYSIKDLENLSGIKAHTIRIWEKRYGIVQPGRTDTNIRFYTNEDLRRLLNISMLTQYGYKISVISQMQDDEIAEKIAGLSIGTSINIYEERLLLSLINLDEELFNKTFMDIMMAEGFEQTIIRHIFPFFHRIGIMWQIGTINPAQEHFISHLIRNKIIVATERISRQADPSLGTALLFLPENELHEIGLLFYNYVLRARGFKTIYLGQSVPYDSLDRIISACDFAFVVTNLTNPLPAEDFVHFSRLLCHAVPGVNVYFTGPIPENIDEKLPGNALFKKDLLLLLGLKEG</sequence>
<evidence type="ECO:0000256" key="3">
    <source>
        <dbReference type="ARBA" id="ARBA00023125"/>
    </source>
</evidence>
<dbReference type="InterPro" id="IPR009061">
    <property type="entry name" value="DNA-bd_dom_put_sf"/>
</dbReference>
<dbReference type="OrthoDB" id="9800334at2"/>
<dbReference type="Proteomes" id="UP000261174">
    <property type="component" value="Unassembled WGS sequence"/>
</dbReference>
<keyword evidence="3" id="KW-0238">DNA-binding</keyword>
<dbReference type="Pfam" id="PF02607">
    <property type="entry name" value="B12-binding_2"/>
    <property type="match status" value="1"/>
</dbReference>
<dbReference type="GO" id="GO:0003677">
    <property type="term" value="F:DNA binding"/>
    <property type="evidence" value="ECO:0007669"/>
    <property type="project" value="UniProtKB-KW"/>
</dbReference>
<keyword evidence="1" id="KW-0678">Repressor</keyword>
<gene>
    <name evidence="6" type="ORF">DXN04_27885</name>
</gene>
<organism evidence="6 7">
    <name type="scientific">Chitinophaga silvisoli</name>
    <dbReference type="NCBI Taxonomy" id="2291814"/>
    <lineage>
        <taxon>Bacteria</taxon>
        <taxon>Pseudomonadati</taxon>
        <taxon>Bacteroidota</taxon>
        <taxon>Chitinophagia</taxon>
        <taxon>Chitinophagales</taxon>
        <taxon>Chitinophagaceae</taxon>
        <taxon>Chitinophaga</taxon>
    </lineage>
</organism>
<evidence type="ECO:0000256" key="1">
    <source>
        <dbReference type="ARBA" id="ARBA00022491"/>
    </source>
</evidence>
<comment type="caution">
    <text evidence="6">The sequence shown here is derived from an EMBL/GenBank/DDBJ whole genome shotgun (WGS) entry which is preliminary data.</text>
</comment>
<dbReference type="PROSITE" id="PS50937">
    <property type="entry name" value="HTH_MERR_2"/>
    <property type="match status" value="1"/>
</dbReference>
<dbReference type="InterPro" id="IPR000551">
    <property type="entry name" value="MerR-type_HTH_dom"/>
</dbReference>
<evidence type="ECO:0000256" key="4">
    <source>
        <dbReference type="ARBA" id="ARBA00023163"/>
    </source>
</evidence>
<evidence type="ECO:0000313" key="7">
    <source>
        <dbReference type="Proteomes" id="UP000261174"/>
    </source>
</evidence>
<dbReference type="InterPro" id="IPR047057">
    <property type="entry name" value="MerR_fam"/>
</dbReference>
<dbReference type="Gene3D" id="3.40.50.280">
    <property type="entry name" value="Cobalamin-binding domain"/>
    <property type="match status" value="1"/>
</dbReference>
<dbReference type="AlphaFoldDB" id="A0A3E1NUW0"/>
<dbReference type="EMBL" id="QTJV01000013">
    <property type="protein sequence ID" value="RFM31693.1"/>
    <property type="molecule type" value="Genomic_DNA"/>
</dbReference>
<keyword evidence="7" id="KW-1185">Reference proteome</keyword>
<dbReference type="GO" id="GO:0003700">
    <property type="term" value="F:DNA-binding transcription factor activity"/>
    <property type="evidence" value="ECO:0007669"/>
    <property type="project" value="InterPro"/>
</dbReference>
<keyword evidence="4" id="KW-0804">Transcription</keyword>
<evidence type="ECO:0000259" key="5">
    <source>
        <dbReference type="PROSITE" id="PS50937"/>
    </source>
</evidence>
<evidence type="ECO:0000313" key="6">
    <source>
        <dbReference type="EMBL" id="RFM31693.1"/>
    </source>
</evidence>
<accession>A0A3E1NUW0</accession>
<dbReference type="Pfam" id="PF13411">
    <property type="entry name" value="MerR_1"/>
    <property type="match status" value="1"/>
</dbReference>
<dbReference type="Gene3D" id="1.10.1240.10">
    <property type="entry name" value="Methionine synthase domain"/>
    <property type="match status" value="1"/>
</dbReference>
<dbReference type="InterPro" id="IPR003759">
    <property type="entry name" value="Cbl-bd_cap"/>
</dbReference>
<feature type="domain" description="HTH merR-type" evidence="5">
    <location>
        <begin position="5"/>
        <end position="74"/>
    </location>
</feature>
<name>A0A3E1NUW0_9BACT</name>
<dbReference type="GO" id="GO:0031419">
    <property type="term" value="F:cobalamin binding"/>
    <property type="evidence" value="ECO:0007669"/>
    <property type="project" value="InterPro"/>
</dbReference>
<keyword evidence="2" id="KW-0805">Transcription regulation</keyword>
<protein>
    <submittedName>
        <fullName evidence="6">MerR family transcriptional regulator</fullName>
    </submittedName>
</protein>
<dbReference type="InterPro" id="IPR036594">
    <property type="entry name" value="Meth_synthase_dom"/>
</dbReference>
<dbReference type="InterPro" id="IPR036724">
    <property type="entry name" value="Cobalamin-bd_sf"/>
</dbReference>
<dbReference type="SUPFAM" id="SSF46955">
    <property type="entry name" value="Putative DNA-binding domain"/>
    <property type="match status" value="1"/>
</dbReference>
<dbReference type="CDD" id="cd01104">
    <property type="entry name" value="HTH_MlrA-CarA"/>
    <property type="match status" value="1"/>
</dbReference>
<dbReference type="GO" id="GO:0046872">
    <property type="term" value="F:metal ion binding"/>
    <property type="evidence" value="ECO:0007669"/>
    <property type="project" value="InterPro"/>
</dbReference>
<proteinExistence type="predicted"/>